<gene>
    <name evidence="2" type="ORF">N657DRAFT_643458</name>
</gene>
<dbReference type="GeneID" id="87829330"/>
<evidence type="ECO:0000256" key="1">
    <source>
        <dbReference type="SAM" id="MobiDB-lite"/>
    </source>
</evidence>
<sequence>MRTPTTNASGAPANCATTTGQDLPLHEEQRAALAGCTTTARQKLPPREELLATMAAGGGTAKAIPFGRSQARTEVMGAEVDFAVLLKALRQETSARVNALFAEAHPGQVCP</sequence>
<dbReference type="RefSeq" id="XP_062648480.1">
    <property type="nucleotide sequence ID" value="XM_062792561.1"/>
</dbReference>
<keyword evidence="3" id="KW-1185">Reference proteome</keyword>
<reference evidence="2" key="2">
    <citation type="submission" date="2023-05" db="EMBL/GenBank/DDBJ databases">
        <authorList>
            <consortium name="Lawrence Berkeley National Laboratory"/>
            <person name="Steindorff A."/>
            <person name="Hensen N."/>
            <person name="Bonometti L."/>
            <person name="Westerberg I."/>
            <person name="Brannstrom I.O."/>
            <person name="Guillou S."/>
            <person name="Cros-Aarteil S."/>
            <person name="Calhoun S."/>
            <person name="Haridas S."/>
            <person name="Kuo A."/>
            <person name="Mondo S."/>
            <person name="Pangilinan J."/>
            <person name="Riley R."/>
            <person name="Labutti K."/>
            <person name="Andreopoulos B."/>
            <person name="Lipzen A."/>
            <person name="Chen C."/>
            <person name="Yanf M."/>
            <person name="Daum C."/>
            <person name="Ng V."/>
            <person name="Clum A."/>
            <person name="Ohm R."/>
            <person name="Martin F."/>
            <person name="Silar P."/>
            <person name="Natvig D."/>
            <person name="Lalanne C."/>
            <person name="Gautier V."/>
            <person name="Ament-Velasquez S.L."/>
            <person name="Kruys A."/>
            <person name="Hutchinson M.I."/>
            <person name="Powell A.J."/>
            <person name="Barry K."/>
            <person name="Miller A.N."/>
            <person name="Grigoriev I.V."/>
            <person name="Debuchy R."/>
            <person name="Gladieux P."/>
            <person name="Thoren M.H."/>
            <person name="Johannesson H."/>
        </authorList>
    </citation>
    <scope>NUCLEOTIDE SEQUENCE</scope>
    <source>
        <strain evidence="2">CBS 731.68</strain>
    </source>
</reference>
<protein>
    <submittedName>
        <fullName evidence="2">Uncharacterized protein</fullName>
    </submittedName>
</protein>
<dbReference type="Proteomes" id="UP001302602">
    <property type="component" value="Unassembled WGS sequence"/>
</dbReference>
<proteinExistence type="predicted"/>
<comment type="caution">
    <text evidence="2">The sequence shown here is derived from an EMBL/GenBank/DDBJ whole genome shotgun (WGS) entry which is preliminary data.</text>
</comment>
<dbReference type="AlphaFoldDB" id="A0AAN6U217"/>
<evidence type="ECO:0000313" key="3">
    <source>
        <dbReference type="Proteomes" id="UP001302602"/>
    </source>
</evidence>
<accession>A0AAN6U217</accession>
<evidence type="ECO:0000313" key="2">
    <source>
        <dbReference type="EMBL" id="KAK4124709.1"/>
    </source>
</evidence>
<organism evidence="2 3">
    <name type="scientific">Parathielavia appendiculata</name>
    <dbReference type="NCBI Taxonomy" id="2587402"/>
    <lineage>
        <taxon>Eukaryota</taxon>
        <taxon>Fungi</taxon>
        <taxon>Dikarya</taxon>
        <taxon>Ascomycota</taxon>
        <taxon>Pezizomycotina</taxon>
        <taxon>Sordariomycetes</taxon>
        <taxon>Sordariomycetidae</taxon>
        <taxon>Sordariales</taxon>
        <taxon>Chaetomiaceae</taxon>
        <taxon>Parathielavia</taxon>
    </lineage>
</organism>
<reference evidence="2" key="1">
    <citation type="journal article" date="2023" name="Mol. Phylogenet. Evol.">
        <title>Genome-scale phylogeny and comparative genomics of the fungal order Sordariales.</title>
        <authorList>
            <person name="Hensen N."/>
            <person name="Bonometti L."/>
            <person name="Westerberg I."/>
            <person name="Brannstrom I.O."/>
            <person name="Guillou S."/>
            <person name="Cros-Aarteil S."/>
            <person name="Calhoun S."/>
            <person name="Haridas S."/>
            <person name="Kuo A."/>
            <person name="Mondo S."/>
            <person name="Pangilinan J."/>
            <person name="Riley R."/>
            <person name="LaButti K."/>
            <person name="Andreopoulos B."/>
            <person name="Lipzen A."/>
            <person name="Chen C."/>
            <person name="Yan M."/>
            <person name="Daum C."/>
            <person name="Ng V."/>
            <person name="Clum A."/>
            <person name="Steindorff A."/>
            <person name="Ohm R.A."/>
            <person name="Martin F."/>
            <person name="Silar P."/>
            <person name="Natvig D.O."/>
            <person name="Lalanne C."/>
            <person name="Gautier V."/>
            <person name="Ament-Velasquez S.L."/>
            <person name="Kruys A."/>
            <person name="Hutchinson M.I."/>
            <person name="Powell A.J."/>
            <person name="Barry K."/>
            <person name="Miller A.N."/>
            <person name="Grigoriev I.V."/>
            <person name="Debuchy R."/>
            <person name="Gladieux P."/>
            <person name="Hiltunen Thoren M."/>
            <person name="Johannesson H."/>
        </authorList>
    </citation>
    <scope>NUCLEOTIDE SEQUENCE</scope>
    <source>
        <strain evidence="2">CBS 731.68</strain>
    </source>
</reference>
<feature type="region of interest" description="Disordered" evidence="1">
    <location>
        <begin position="1"/>
        <end position="21"/>
    </location>
</feature>
<name>A0AAN6U217_9PEZI</name>
<dbReference type="EMBL" id="MU853226">
    <property type="protein sequence ID" value="KAK4124709.1"/>
    <property type="molecule type" value="Genomic_DNA"/>
</dbReference>